<reference evidence="20" key="1">
    <citation type="journal article" date="2019" name="Int. J. Syst. Evol. Microbiol.">
        <title>The Global Catalogue of Microorganisms (GCM) 10K type strain sequencing project: providing services to taxonomists for standard genome sequencing and annotation.</title>
        <authorList>
            <consortium name="The Broad Institute Genomics Platform"/>
            <consortium name="The Broad Institute Genome Sequencing Center for Infectious Disease"/>
            <person name="Wu L."/>
            <person name="Ma J."/>
        </authorList>
    </citation>
    <scope>NUCLEOTIDE SEQUENCE [LARGE SCALE GENOMIC DNA]</scope>
    <source>
        <strain evidence="20">CGMCC 4.1641</strain>
    </source>
</reference>
<name>A0ABV8SHA5_9BACL</name>
<evidence type="ECO:0000256" key="8">
    <source>
        <dbReference type="ARBA" id="ARBA00022741"/>
    </source>
</evidence>
<keyword evidence="16" id="KW-1003">Cell membrane</keyword>
<dbReference type="NCBIfam" id="TIGR01512">
    <property type="entry name" value="ATPase-IB2_Cd"/>
    <property type="match status" value="1"/>
</dbReference>
<dbReference type="SUPFAM" id="SSF56784">
    <property type="entry name" value="HAD-like"/>
    <property type="match status" value="1"/>
</dbReference>
<feature type="domain" description="P-type ATPase A" evidence="18">
    <location>
        <begin position="202"/>
        <end position="301"/>
    </location>
</feature>
<dbReference type="Gene3D" id="3.40.1110.10">
    <property type="entry name" value="Calcium-transporting ATPase, cytoplasmic domain N"/>
    <property type="match status" value="1"/>
</dbReference>
<dbReference type="Proteomes" id="UP001595755">
    <property type="component" value="Unassembled WGS sequence"/>
</dbReference>
<protein>
    <recommendedName>
        <fullName evidence="14">Cd(2+)-exporting ATPase</fullName>
        <ecNumber evidence="14">7.2.2.21</ecNumber>
    </recommendedName>
</protein>
<dbReference type="NCBIfam" id="TIGR01525">
    <property type="entry name" value="ATPase-IB_hvy"/>
    <property type="match status" value="1"/>
</dbReference>
<evidence type="ECO:0000313" key="19">
    <source>
        <dbReference type="EMBL" id="MFC4306635.1"/>
    </source>
</evidence>
<proteinExistence type="inferred from homology"/>
<evidence type="ECO:0000256" key="6">
    <source>
        <dbReference type="ARBA" id="ARBA00022692"/>
    </source>
</evidence>
<evidence type="ECO:0000256" key="13">
    <source>
        <dbReference type="ARBA" id="ARBA00023136"/>
    </source>
</evidence>
<dbReference type="InterPro" id="IPR036412">
    <property type="entry name" value="HAD-like_sf"/>
</dbReference>
<dbReference type="Gene3D" id="3.40.50.1000">
    <property type="entry name" value="HAD superfamily/HAD-like"/>
    <property type="match status" value="1"/>
</dbReference>
<evidence type="ECO:0000256" key="3">
    <source>
        <dbReference type="ARBA" id="ARBA00022448"/>
    </source>
</evidence>
<evidence type="ECO:0000256" key="14">
    <source>
        <dbReference type="ARBA" id="ARBA00039103"/>
    </source>
</evidence>
<feature type="region of interest" description="Disordered" evidence="17">
    <location>
        <begin position="69"/>
        <end position="88"/>
    </location>
</feature>
<feature type="transmembrane region" description="Helical" evidence="16">
    <location>
        <begin position="347"/>
        <end position="372"/>
    </location>
</feature>
<keyword evidence="8 16" id="KW-0547">Nucleotide-binding</keyword>
<dbReference type="SUPFAM" id="SSF81665">
    <property type="entry name" value="Calcium ATPase, transmembrane domain M"/>
    <property type="match status" value="1"/>
</dbReference>
<keyword evidence="4" id="KW-0104">Cadmium</keyword>
<dbReference type="EC" id="7.2.2.21" evidence="14"/>
<dbReference type="PANTHER" id="PTHR48085">
    <property type="entry name" value="CADMIUM/ZINC-TRANSPORTING ATPASE HMA2-RELATED"/>
    <property type="match status" value="1"/>
</dbReference>
<dbReference type="InterPro" id="IPR023298">
    <property type="entry name" value="ATPase_P-typ_TM_dom_sf"/>
</dbReference>
<evidence type="ECO:0000256" key="9">
    <source>
        <dbReference type="ARBA" id="ARBA00022840"/>
    </source>
</evidence>
<evidence type="ECO:0000256" key="7">
    <source>
        <dbReference type="ARBA" id="ARBA00022723"/>
    </source>
</evidence>
<dbReference type="Pfam" id="PF00702">
    <property type="entry name" value="Hydrolase"/>
    <property type="match status" value="1"/>
</dbReference>
<feature type="transmembrane region" description="Helical" evidence="16">
    <location>
        <begin position="94"/>
        <end position="111"/>
    </location>
</feature>
<accession>A0ABV8SHA5</accession>
<keyword evidence="11 16" id="KW-1133">Transmembrane helix</keyword>
<dbReference type="Gene3D" id="2.70.150.10">
    <property type="entry name" value="Calcium-transporting ATPase, cytoplasmic transduction domain A"/>
    <property type="match status" value="1"/>
</dbReference>
<comment type="subcellular location">
    <subcellularLocation>
        <location evidence="16">Cell membrane</location>
    </subcellularLocation>
    <subcellularLocation>
        <location evidence="1">Membrane</location>
        <topology evidence="1">Multi-pass membrane protein</topology>
    </subcellularLocation>
</comment>
<dbReference type="PRINTS" id="PR00119">
    <property type="entry name" value="CATATPASE"/>
</dbReference>
<evidence type="ECO:0000256" key="15">
    <source>
        <dbReference type="ARBA" id="ARBA00049338"/>
    </source>
</evidence>
<evidence type="ECO:0000256" key="4">
    <source>
        <dbReference type="ARBA" id="ARBA00022539"/>
    </source>
</evidence>
<keyword evidence="5" id="KW-0597">Phosphoprotein</keyword>
<keyword evidence="9 16" id="KW-0067">ATP-binding</keyword>
<dbReference type="PROSITE" id="PS00154">
    <property type="entry name" value="ATPASE_E1_E2"/>
    <property type="match status" value="1"/>
</dbReference>
<dbReference type="InterPro" id="IPR051014">
    <property type="entry name" value="Cation_Transport_ATPase_IB"/>
</dbReference>
<evidence type="ECO:0000256" key="16">
    <source>
        <dbReference type="RuleBase" id="RU362081"/>
    </source>
</evidence>
<evidence type="ECO:0000256" key="12">
    <source>
        <dbReference type="ARBA" id="ARBA00023065"/>
    </source>
</evidence>
<dbReference type="InterPro" id="IPR006121">
    <property type="entry name" value="HMA_dom"/>
</dbReference>
<keyword evidence="10" id="KW-1278">Translocase</keyword>
<dbReference type="InterPro" id="IPR001757">
    <property type="entry name" value="P_typ_ATPase"/>
</dbReference>
<dbReference type="RefSeq" id="WP_204602396.1">
    <property type="nucleotide sequence ID" value="NZ_JBHSED010000065.1"/>
</dbReference>
<dbReference type="Pfam" id="PF00122">
    <property type="entry name" value="E1-E2_ATPase"/>
    <property type="match status" value="1"/>
</dbReference>
<sequence length="706" mass="76090">MVEYRVKGLSCGNCAQSLEHEIRQLEHGETATLSFNSGKLTLDERVPLDIVKAILKSDRAFIEIPNTDSSAGEHGHAHDHDDHDHAHSQGNKKMIGLLVASTVIYLGAIFMDGQSPNIVVISMYLIATALSGYVTFWKGLKNLSKLKFNIDTLMTIALIGAIAIGEWKEATLVAILFGLNELLEGLGMEKARRSMETLLQVAPKEATKIDNGKESIVPIASLQVGDTVVVKPGEKIPSDGSVLSGRSSVNEAAITGESLPVEKAEGEPVFGGSINNEGVLQIRIEKAYEDSSLAKILHLVQEAQETKTPTELFINKFAKYYTPLIMIVALLVIVIPPLFLGGDWTEWLYQGLAVLIVGCPCALILSSPIAIVSGITRNARNGILVKGGVFLEQLGKLDTIAFDKTGTLTKGEPFVEKTVVYDEANFLTIAGAIEKSSSHPLAKAIMKEVSKTGLPIQDAEDIQAVSGQGITASYEGARYWLGNEKSMAHLSIPTDIQNTIENLKEIGLTLVLVADKKKILGMFGISDEIREESRSVIAALHRSGIHRTVMLTGDHQKTAEKVAKAVGVTEYYGNLLPEDKVAKVKYLADHGTVGMIGDGINDAPALASAQIGIAMGKGTDSAIETADVVLMQDHLGKLPSAIKIGKRVNRIIRFNIAISMGLKLLALLLTIPEWLTLWVAILSDMGATIFVTLVSLTILIERKTIS</sequence>
<keyword evidence="20" id="KW-1185">Reference proteome</keyword>
<dbReference type="PANTHER" id="PTHR48085:SF5">
    <property type="entry name" value="CADMIUM_ZINC-TRANSPORTING ATPASE HMA4-RELATED"/>
    <property type="match status" value="1"/>
</dbReference>
<evidence type="ECO:0000256" key="17">
    <source>
        <dbReference type="SAM" id="MobiDB-lite"/>
    </source>
</evidence>
<evidence type="ECO:0000256" key="10">
    <source>
        <dbReference type="ARBA" id="ARBA00022967"/>
    </source>
</evidence>
<dbReference type="PROSITE" id="PS01229">
    <property type="entry name" value="COF_2"/>
    <property type="match status" value="1"/>
</dbReference>
<dbReference type="SFLD" id="SFLDG00002">
    <property type="entry name" value="C1.7:_P-type_atpase_like"/>
    <property type="match status" value="1"/>
</dbReference>
<feature type="transmembrane region" description="Helical" evidence="16">
    <location>
        <begin position="651"/>
        <end position="671"/>
    </location>
</feature>
<organism evidence="19 20">
    <name type="scientific">Cohnella boryungensis</name>
    <dbReference type="NCBI Taxonomy" id="768479"/>
    <lineage>
        <taxon>Bacteria</taxon>
        <taxon>Bacillati</taxon>
        <taxon>Bacillota</taxon>
        <taxon>Bacilli</taxon>
        <taxon>Bacillales</taxon>
        <taxon>Paenibacillaceae</taxon>
        <taxon>Cohnella</taxon>
    </lineage>
</organism>
<keyword evidence="13 16" id="KW-0472">Membrane</keyword>
<evidence type="ECO:0000256" key="1">
    <source>
        <dbReference type="ARBA" id="ARBA00004141"/>
    </source>
</evidence>
<comment type="similarity">
    <text evidence="2 16">Belongs to the cation transport ATPase (P-type) (TC 3.A.3) family. Type IB subfamily.</text>
</comment>
<dbReference type="InterPro" id="IPR059000">
    <property type="entry name" value="ATPase_P-type_domA"/>
</dbReference>
<dbReference type="EMBL" id="JBHSED010000065">
    <property type="protein sequence ID" value="MFC4306635.1"/>
    <property type="molecule type" value="Genomic_DNA"/>
</dbReference>
<dbReference type="PRINTS" id="PR00941">
    <property type="entry name" value="CDATPASE"/>
</dbReference>
<keyword evidence="7 16" id="KW-0479">Metal-binding</keyword>
<feature type="transmembrane region" description="Helical" evidence="16">
    <location>
        <begin position="117"/>
        <end position="136"/>
    </location>
</feature>
<dbReference type="SFLD" id="SFLDS00003">
    <property type="entry name" value="Haloacid_Dehalogenase"/>
    <property type="match status" value="1"/>
</dbReference>
<dbReference type="NCBIfam" id="TIGR01494">
    <property type="entry name" value="ATPase_P-type"/>
    <property type="match status" value="1"/>
</dbReference>
<keyword evidence="12" id="KW-0406">Ion transport</keyword>
<evidence type="ECO:0000313" key="20">
    <source>
        <dbReference type="Proteomes" id="UP001595755"/>
    </source>
</evidence>
<keyword evidence="3" id="KW-0813">Transport</keyword>
<evidence type="ECO:0000256" key="2">
    <source>
        <dbReference type="ARBA" id="ARBA00006024"/>
    </source>
</evidence>
<comment type="caution">
    <text evidence="19">The sequence shown here is derived from an EMBL/GenBank/DDBJ whole genome shotgun (WGS) entry which is preliminary data.</text>
</comment>
<feature type="transmembrane region" description="Helical" evidence="16">
    <location>
        <begin position="320"/>
        <end position="341"/>
    </location>
</feature>
<dbReference type="SUPFAM" id="SSF55008">
    <property type="entry name" value="HMA, heavy metal-associated domain"/>
    <property type="match status" value="1"/>
</dbReference>
<dbReference type="InterPro" id="IPR036163">
    <property type="entry name" value="HMA_dom_sf"/>
</dbReference>
<keyword evidence="6 16" id="KW-0812">Transmembrane</keyword>
<dbReference type="CDD" id="cd00371">
    <property type="entry name" value="HMA"/>
    <property type="match status" value="1"/>
</dbReference>
<dbReference type="Gene3D" id="3.30.70.100">
    <property type="match status" value="1"/>
</dbReference>
<dbReference type="InterPro" id="IPR018303">
    <property type="entry name" value="ATPase_P-typ_P_site"/>
</dbReference>
<feature type="transmembrane region" description="Helical" evidence="16">
    <location>
        <begin position="677"/>
        <end position="700"/>
    </location>
</feature>
<comment type="catalytic activity">
    <reaction evidence="15">
        <text>Cd(2+)(in) + ATP + H2O = Cd(2+)(out) + ADP + phosphate + H(+)</text>
        <dbReference type="Rhea" id="RHEA:12132"/>
        <dbReference type="ChEBI" id="CHEBI:15377"/>
        <dbReference type="ChEBI" id="CHEBI:15378"/>
        <dbReference type="ChEBI" id="CHEBI:30616"/>
        <dbReference type="ChEBI" id="CHEBI:43474"/>
        <dbReference type="ChEBI" id="CHEBI:48775"/>
        <dbReference type="ChEBI" id="CHEBI:456216"/>
        <dbReference type="EC" id="7.2.2.21"/>
    </reaction>
</comment>
<dbReference type="SUPFAM" id="SSF81653">
    <property type="entry name" value="Calcium ATPase, transduction domain A"/>
    <property type="match status" value="1"/>
</dbReference>
<dbReference type="InterPro" id="IPR027256">
    <property type="entry name" value="P-typ_ATPase_IB"/>
</dbReference>
<evidence type="ECO:0000256" key="11">
    <source>
        <dbReference type="ARBA" id="ARBA00022989"/>
    </source>
</evidence>
<dbReference type="InterPro" id="IPR044492">
    <property type="entry name" value="P_typ_ATPase_HD_dom"/>
</dbReference>
<evidence type="ECO:0000259" key="18">
    <source>
        <dbReference type="Pfam" id="PF00122"/>
    </source>
</evidence>
<dbReference type="InterPro" id="IPR023214">
    <property type="entry name" value="HAD_sf"/>
</dbReference>
<dbReference type="InterPro" id="IPR023299">
    <property type="entry name" value="ATPase_P-typ_cyto_dom_N"/>
</dbReference>
<dbReference type="SFLD" id="SFLDF00027">
    <property type="entry name" value="p-type_atpase"/>
    <property type="match status" value="1"/>
</dbReference>
<dbReference type="InterPro" id="IPR008250">
    <property type="entry name" value="ATPase_P-typ_transduc_dom_A_sf"/>
</dbReference>
<dbReference type="NCBIfam" id="TIGR01511">
    <property type="entry name" value="ATPase-IB1_Cu"/>
    <property type="match status" value="1"/>
</dbReference>
<evidence type="ECO:0000256" key="5">
    <source>
        <dbReference type="ARBA" id="ARBA00022553"/>
    </source>
</evidence>
<gene>
    <name evidence="19" type="ORF">ACFO1S_24760</name>
</gene>
<feature type="compositionally biased region" description="Basic and acidic residues" evidence="17">
    <location>
        <begin position="71"/>
        <end position="87"/>
    </location>
</feature>